<evidence type="ECO:0000256" key="7">
    <source>
        <dbReference type="ARBA" id="ARBA00023136"/>
    </source>
</evidence>
<comment type="subcellular location">
    <subcellularLocation>
        <location evidence="1">Membrane</location>
        <topology evidence="1">Multi-pass membrane protein</topology>
    </subcellularLocation>
</comment>
<feature type="transmembrane region" description="Helical" evidence="8">
    <location>
        <begin position="76"/>
        <end position="99"/>
    </location>
</feature>
<dbReference type="Proteomes" id="UP000253314">
    <property type="component" value="Unassembled WGS sequence"/>
</dbReference>
<feature type="transmembrane region" description="Helical" evidence="8">
    <location>
        <begin position="43"/>
        <end position="64"/>
    </location>
</feature>
<feature type="transmembrane region" description="Helical" evidence="8">
    <location>
        <begin position="306"/>
        <end position="324"/>
    </location>
</feature>
<dbReference type="Gene3D" id="1.20.1740.10">
    <property type="entry name" value="Amino acid/polyamine transporter I"/>
    <property type="match status" value="1"/>
</dbReference>
<evidence type="ECO:0000256" key="5">
    <source>
        <dbReference type="ARBA" id="ARBA00022692"/>
    </source>
</evidence>
<evidence type="ECO:0000256" key="4">
    <source>
        <dbReference type="ARBA" id="ARBA00022544"/>
    </source>
</evidence>
<dbReference type="AlphaFoldDB" id="A0A366Y4V0"/>
<feature type="transmembrane region" description="Helical" evidence="8">
    <location>
        <begin position="150"/>
        <end position="170"/>
    </location>
</feature>
<keyword evidence="7 8" id="KW-0472">Membrane</keyword>
<feature type="transmembrane region" description="Helical" evidence="8">
    <location>
        <begin position="221"/>
        <end position="244"/>
    </location>
</feature>
<evidence type="ECO:0000313" key="10">
    <source>
        <dbReference type="Proteomes" id="UP000253314"/>
    </source>
</evidence>
<feature type="transmembrane region" description="Helical" evidence="8">
    <location>
        <begin position="190"/>
        <end position="209"/>
    </location>
</feature>
<keyword evidence="10" id="KW-1185">Reference proteome</keyword>
<name>A0A366Y4V0_9BACI</name>
<feature type="transmembrane region" description="Helical" evidence="8">
    <location>
        <begin position="12"/>
        <end position="31"/>
    </location>
</feature>
<keyword evidence="6 8" id="KW-1133">Transmembrane helix</keyword>
<accession>A0A366Y4V0</accession>
<evidence type="ECO:0000256" key="1">
    <source>
        <dbReference type="ARBA" id="ARBA00004141"/>
    </source>
</evidence>
<dbReference type="RefSeq" id="WP_113803935.1">
    <property type="nucleotide sequence ID" value="NZ_QOCW01000001.1"/>
</dbReference>
<feature type="transmembrane region" description="Helical" evidence="8">
    <location>
        <begin position="119"/>
        <end position="138"/>
    </location>
</feature>
<dbReference type="GO" id="GO:0016020">
    <property type="term" value="C:membrane"/>
    <property type="evidence" value="ECO:0007669"/>
    <property type="project" value="UniProtKB-SubCell"/>
</dbReference>
<keyword evidence="5 8" id="KW-0812">Transmembrane</keyword>
<dbReference type="GO" id="GO:0009847">
    <property type="term" value="P:spore germination"/>
    <property type="evidence" value="ECO:0007669"/>
    <property type="project" value="InterPro"/>
</dbReference>
<keyword evidence="4" id="KW-0309">Germination</keyword>
<dbReference type="Pfam" id="PF03845">
    <property type="entry name" value="Spore_permease"/>
    <property type="match status" value="1"/>
</dbReference>
<proteinExistence type="inferred from homology"/>
<feature type="transmembrane region" description="Helical" evidence="8">
    <location>
        <begin position="336"/>
        <end position="358"/>
    </location>
</feature>
<dbReference type="InterPro" id="IPR004761">
    <property type="entry name" value="Spore_GerAB"/>
</dbReference>
<comment type="similarity">
    <text evidence="2">Belongs to the amino acid-polyamine-organocation (APC) superfamily. Spore germination protein (SGP) (TC 2.A.3.9) family.</text>
</comment>
<organism evidence="9 10">
    <name type="scientific">Bacillus taeanensis</name>
    <dbReference type="NCBI Taxonomy" id="273032"/>
    <lineage>
        <taxon>Bacteria</taxon>
        <taxon>Bacillati</taxon>
        <taxon>Bacillota</taxon>
        <taxon>Bacilli</taxon>
        <taxon>Bacillales</taxon>
        <taxon>Bacillaceae</taxon>
        <taxon>Bacillus</taxon>
    </lineage>
</organism>
<dbReference type="NCBIfam" id="TIGR00912">
    <property type="entry name" value="2A0309"/>
    <property type="match status" value="1"/>
</dbReference>
<protein>
    <submittedName>
        <fullName evidence="9">Spore gernimation protein</fullName>
    </submittedName>
</protein>
<reference evidence="9 10" key="1">
    <citation type="submission" date="2018-07" db="EMBL/GenBank/DDBJ databases">
        <title>Lottiidibacillus patelloidae gen. nov., sp. nov., isolated from the intestinal tract of a marine limpet and the reclassification of B. taeanensis BH030017T, B. algicola KMM 3737T and B. hwajinpoensis SW-72T as genus Lottiidibacillus.</title>
        <authorList>
            <person name="Liu R."/>
            <person name="Huang Z."/>
        </authorList>
    </citation>
    <scope>NUCLEOTIDE SEQUENCE [LARGE SCALE GENOMIC DNA]</scope>
    <source>
        <strain evidence="9 10">BH030017</strain>
    </source>
</reference>
<sequence>MITHPKDQITLSQAAVTVAAAIIGIGIITMPRAGAEAVGTPDIWISTIIGGLIAIVVGYVIVKLSQKFPGKTFYEYSQLLTGSFLGRILGFFVIVYYTLLAAFEARAMAEVTRTYLMDQTPIEVTVIIFISVGAYLVFGGINSIVRLFELYFPVMAFFFFLIIALSVGNVELDNLRPVLGQGIMPVAKGLEPMALSYLGVEVMLILTAFMKEPNKAQKAVFIGVSIMIIFYLAMIVTVIGALTVTETKLLTWPTMELVKSIELKGFFFERFETFFIMLWILTTYTTFVISFYLAALGLSQIFKQKINYFIYGLLPCMYIGAMYPENINSVFKLGDYLGYMDIVVAVIFPCVLWVAALVRRNRHE</sequence>
<feature type="transmembrane region" description="Helical" evidence="8">
    <location>
        <begin position="274"/>
        <end position="294"/>
    </location>
</feature>
<evidence type="ECO:0000256" key="8">
    <source>
        <dbReference type="SAM" id="Phobius"/>
    </source>
</evidence>
<evidence type="ECO:0000313" key="9">
    <source>
        <dbReference type="EMBL" id="RBW71231.1"/>
    </source>
</evidence>
<evidence type="ECO:0000256" key="2">
    <source>
        <dbReference type="ARBA" id="ARBA00007998"/>
    </source>
</evidence>
<evidence type="ECO:0000256" key="3">
    <source>
        <dbReference type="ARBA" id="ARBA00022448"/>
    </source>
</evidence>
<dbReference type="PANTHER" id="PTHR34975:SF2">
    <property type="entry name" value="SPORE GERMINATION PROTEIN A2"/>
    <property type="match status" value="1"/>
</dbReference>
<dbReference type="OrthoDB" id="2716906at2"/>
<dbReference type="PANTHER" id="PTHR34975">
    <property type="entry name" value="SPORE GERMINATION PROTEIN A2"/>
    <property type="match status" value="1"/>
</dbReference>
<dbReference type="EMBL" id="QOCW01000001">
    <property type="protein sequence ID" value="RBW71231.1"/>
    <property type="molecule type" value="Genomic_DNA"/>
</dbReference>
<comment type="caution">
    <text evidence="9">The sequence shown here is derived from an EMBL/GenBank/DDBJ whole genome shotgun (WGS) entry which is preliminary data.</text>
</comment>
<evidence type="ECO:0000256" key="6">
    <source>
        <dbReference type="ARBA" id="ARBA00022989"/>
    </source>
</evidence>
<gene>
    <name evidence="9" type="ORF">DS031_00310</name>
</gene>
<keyword evidence="3" id="KW-0813">Transport</keyword>